<gene>
    <name evidence="2" type="ORF">GCM10008937_18100</name>
</gene>
<feature type="transmembrane region" description="Helical" evidence="1">
    <location>
        <begin position="60"/>
        <end position="78"/>
    </location>
</feature>
<evidence type="ECO:0000313" key="3">
    <source>
        <dbReference type="Proteomes" id="UP001500191"/>
    </source>
</evidence>
<keyword evidence="1" id="KW-0472">Membrane</keyword>
<evidence type="ECO:0000313" key="2">
    <source>
        <dbReference type="EMBL" id="GAA0510610.1"/>
    </source>
</evidence>
<accession>A0ABN1C3Z1</accession>
<protein>
    <submittedName>
        <fullName evidence="2">Uncharacterized protein</fullName>
    </submittedName>
</protein>
<comment type="caution">
    <text evidence="2">The sequence shown here is derived from an EMBL/GenBank/DDBJ whole genome shotgun (WGS) entry which is preliminary data.</text>
</comment>
<evidence type="ECO:0000256" key="1">
    <source>
        <dbReference type="SAM" id="Phobius"/>
    </source>
</evidence>
<keyword evidence="1" id="KW-0812">Transmembrane</keyword>
<dbReference type="EMBL" id="BAAADB010000014">
    <property type="protein sequence ID" value="GAA0510610.1"/>
    <property type="molecule type" value="Genomic_DNA"/>
</dbReference>
<name>A0ABN1C3Z1_9DEIO</name>
<reference evidence="2 3" key="1">
    <citation type="journal article" date="2019" name="Int. J. Syst. Evol. Microbiol.">
        <title>The Global Catalogue of Microorganisms (GCM) 10K type strain sequencing project: providing services to taxonomists for standard genome sequencing and annotation.</title>
        <authorList>
            <consortium name="The Broad Institute Genomics Platform"/>
            <consortium name="The Broad Institute Genome Sequencing Center for Infectious Disease"/>
            <person name="Wu L."/>
            <person name="Ma J."/>
        </authorList>
    </citation>
    <scope>NUCLEOTIDE SEQUENCE [LARGE SCALE GENOMIC DNA]</scope>
    <source>
        <strain evidence="2 3">JCM 14368</strain>
    </source>
</reference>
<keyword evidence="1" id="KW-1133">Transmembrane helix</keyword>
<keyword evidence="3" id="KW-1185">Reference proteome</keyword>
<feature type="transmembrane region" description="Helical" evidence="1">
    <location>
        <begin position="34"/>
        <end position="53"/>
    </location>
</feature>
<proteinExistence type="predicted"/>
<organism evidence="2 3">
    <name type="scientific">Deinococcus depolymerans</name>
    <dbReference type="NCBI Taxonomy" id="392408"/>
    <lineage>
        <taxon>Bacteria</taxon>
        <taxon>Thermotogati</taxon>
        <taxon>Deinococcota</taxon>
        <taxon>Deinococci</taxon>
        <taxon>Deinococcales</taxon>
        <taxon>Deinococcaceae</taxon>
        <taxon>Deinococcus</taxon>
    </lineage>
</organism>
<sequence length="108" mass="10886">MTTLLLCALIALTSGVHFGRRFARAHADGGNLALPALAHGVIVTPLMILTVLLDPTGGSVLWMGVAGAALAGLAVGALRPLPQVAPVVSLAPQRLPESAQPARTHSAA</sequence>
<dbReference type="Proteomes" id="UP001500191">
    <property type="component" value="Unassembled WGS sequence"/>
</dbReference>
<dbReference type="RefSeq" id="WP_343757968.1">
    <property type="nucleotide sequence ID" value="NZ_BAAADB010000014.1"/>
</dbReference>